<protein>
    <submittedName>
        <fullName evidence="1">Uncharacterized protein</fullName>
    </submittedName>
</protein>
<organism evidence="1 2">
    <name type="scientific">Sporofaciens musculi</name>
    <dbReference type="NCBI Taxonomy" id="2681861"/>
    <lineage>
        <taxon>Bacteria</taxon>
        <taxon>Bacillati</taxon>
        <taxon>Bacillota</taxon>
        <taxon>Clostridia</taxon>
        <taxon>Lachnospirales</taxon>
        <taxon>Lachnospiraceae</taxon>
        <taxon>Sporofaciens</taxon>
    </lineage>
</organism>
<name>A0A7X3SJG1_9FIRM</name>
<evidence type="ECO:0000313" key="1">
    <source>
        <dbReference type="EMBL" id="MXP76362.1"/>
    </source>
</evidence>
<keyword evidence="2" id="KW-1185">Reference proteome</keyword>
<gene>
    <name evidence="1" type="ORF">GN277_13460</name>
</gene>
<sequence>MDSLFWKRDPYDIQGSDALFMGKLINNAVFQFEYCQEYRRLLMMKGFTKLVVGTWDDTRPGKKAWNE</sequence>
<dbReference type="AlphaFoldDB" id="A0A7X3SJG1"/>
<comment type="caution">
    <text evidence="1">The sequence shown here is derived from an EMBL/GenBank/DDBJ whole genome shotgun (WGS) entry which is preliminary data.</text>
</comment>
<proteinExistence type="predicted"/>
<evidence type="ECO:0000313" key="2">
    <source>
        <dbReference type="Proteomes" id="UP000460412"/>
    </source>
</evidence>
<dbReference type="EMBL" id="WUQX01000001">
    <property type="protein sequence ID" value="MXP76362.1"/>
    <property type="molecule type" value="Genomic_DNA"/>
</dbReference>
<dbReference type="RefSeq" id="WP_159751501.1">
    <property type="nucleotide sequence ID" value="NZ_WUQX01000001.1"/>
</dbReference>
<reference evidence="1 2" key="1">
    <citation type="submission" date="2019-12" db="EMBL/GenBank/DDBJ databases">
        <title>Sporaefaciens musculi gen. nov., sp. nov., a novel bacterium isolated from the caecum of an obese mouse.</title>
        <authorList>
            <person name="Rasmussen T.S."/>
            <person name="Streidl T."/>
            <person name="Hitch T.C.A."/>
            <person name="Wortmann E."/>
            <person name="Deptula P."/>
            <person name="Hansen M."/>
            <person name="Nielsen D.S."/>
            <person name="Clavel T."/>
            <person name="Vogensen F.K."/>
        </authorList>
    </citation>
    <scope>NUCLEOTIDE SEQUENCE [LARGE SCALE GENOMIC DNA]</scope>
    <source>
        <strain evidence="1 2">WCA-9-b2</strain>
    </source>
</reference>
<accession>A0A7X3SJG1</accession>
<dbReference type="Proteomes" id="UP000460412">
    <property type="component" value="Unassembled WGS sequence"/>
</dbReference>